<evidence type="ECO:0000313" key="4">
    <source>
        <dbReference type="Proteomes" id="UP000445000"/>
    </source>
</evidence>
<name>A0A829YKR7_9GAMM</name>
<keyword evidence="4" id="KW-1185">Reference proteome</keyword>
<sequence>MTAKVTLAMFGSSLVSAYWNGAATYYRGMIRALDRCGFDVTFYEPDAFDRQQHRDMPDPSWAKVVIYPATPDGLQSVLEQARDADIVVKASGVGVFDEELEAEVPRLRRASNLTVFWDVDAPATLQRMRADASDPFRSRVPNYDLVLTYGGGPPVVDEYSNFGARRCVPIYNALDPTTHHPVQPDPRFSGALGFLGNRLPDREARVREFFLKPAALLRDKKFLLGGSGWDRNVALTDNVDYVGHVYTRDHNAFNCSTLAVLNINRDSMAQVGYSPPTRVFEAAGAGACLICDAWQGLEQFLEPGKEVVRVESGEDVAAILPALTPGEARRMGERARRHLLSEHTYEHRAIEVKKLLVEQLSRRAVPARYDEEVHRAAL</sequence>
<organism evidence="3 4">
    <name type="scientific">Steroidobacter agaridevorans</name>
    <dbReference type="NCBI Taxonomy" id="2695856"/>
    <lineage>
        <taxon>Bacteria</taxon>
        <taxon>Pseudomonadati</taxon>
        <taxon>Pseudomonadota</taxon>
        <taxon>Gammaproteobacteria</taxon>
        <taxon>Steroidobacterales</taxon>
        <taxon>Steroidobacteraceae</taxon>
        <taxon>Steroidobacter</taxon>
    </lineage>
</organism>
<evidence type="ECO:0000313" key="3">
    <source>
        <dbReference type="EMBL" id="GFE83905.1"/>
    </source>
</evidence>
<comment type="caution">
    <text evidence="3">The sequence shown here is derived from an EMBL/GenBank/DDBJ whole genome shotgun (WGS) entry which is preliminary data.</text>
</comment>
<dbReference type="Gene3D" id="3.40.50.2000">
    <property type="entry name" value="Glycogen Phosphorylase B"/>
    <property type="match status" value="1"/>
</dbReference>
<dbReference type="InterPro" id="IPR055259">
    <property type="entry name" value="YkvP/CgeB_Glyco_trans-like"/>
</dbReference>
<feature type="domain" description="Spore protein YkvP/CgeB glycosyl transferase-like" evidence="2">
    <location>
        <begin position="207"/>
        <end position="351"/>
    </location>
</feature>
<feature type="chain" id="PRO_5032355735" description="Spore protein YkvP/CgeB glycosyl transferase-like domain-containing protein" evidence="1">
    <location>
        <begin position="18"/>
        <end position="378"/>
    </location>
</feature>
<evidence type="ECO:0000259" key="2">
    <source>
        <dbReference type="Pfam" id="PF13524"/>
    </source>
</evidence>
<dbReference type="RefSeq" id="WP_161815520.1">
    <property type="nucleotide sequence ID" value="NZ_BLJN01000007.1"/>
</dbReference>
<reference evidence="4" key="1">
    <citation type="submission" date="2020-01" db="EMBL/GenBank/DDBJ databases">
        <title>'Steroidobacter agaridevorans' sp. nov., agar-degrading bacteria isolated from rhizosphere soils.</title>
        <authorList>
            <person name="Ikenaga M."/>
            <person name="Kataoka M."/>
            <person name="Murouchi A."/>
            <person name="Katsuragi S."/>
            <person name="Sakai M."/>
        </authorList>
    </citation>
    <scope>NUCLEOTIDE SEQUENCE [LARGE SCALE GENOMIC DNA]</scope>
    <source>
        <strain evidence="4">YU21-B</strain>
    </source>
</reference>
<gene>
    <name evidence="3" type="ORF">GCM10011487_59050</name>
</gene>
<protein>
    <recommendedName>
        <fullName evidence="2">Spore protein YkvP/CgeB glycosyl transferase-like domain-containing protein</fullName>
    </recommendedName>
</protein>
<proteinExistence type="predicted"/>
<evidence type="ECO:0000256" key="1">
    <source>
        <dbReference type="SAM" id="SignalP"/>
    </source>
</evidence>
<keyword evidence="1" id="KW-0732">Signal</keyword>
<dbReference type="AlphaFoldDB" id="A0A829YKR7"/>
<dbReference type="Pfam" id="PF13524">
    <property type="entry name" value="Glyco_trans_1_2"/>
    <property type="match status" value="1"/>
</dbReference>
<dbReference type="EMBL" id="BLJN01000007">
    <property type="protein sequence ID" value="GFE83905.1"/>
    <property type="molecule type" value="Genomic_DNA"/>
</dbReference>
<accession>A0A829YKR7</accession>
<dbReference type="Proteomes" id="UP000445000">
    <property type="component" value="Unassembled WGS sequence"/>
</dbReference>
<feature type="signal peptide" evidence="1">
    <location>
        <begin position="1"/>
        <end position="17"/>
    </location>
</feature>
<dbReference type="SUPFAM" id="SSF53756">
    <property type="entry name" value="UDP-Glycosyltransferase/glycogen phosphorylase"/>
    <property type="match status" value="1"/>
</dbReference>